<evidence type="ECO:0000313" key="7">
    <source>
        <dbReference type="EMBL" id="VDP01272.1"/>
    </source>
</evidence>
<evidence type="ECO:0000256" key="2">
    <source>
        <dbReference type="ARBA" id="ARBA00022692"/>
    </source>
</evidence>
<proteinExistence type="predicted"/>
<evidence type="ECO:0000259" key="6">
    <source>
        <dbReference type="PROSITE" id="PS50262"/>
    </source>
</evidence>
<protein>
    <submittedName>
        <fullName evidence="9">G_PROTEIN_RECEP_F1_2 domain-containing protein</fullName>
    </submittedName>
</protein>
<dbReference type="Gene3D" id="1.20.1070.10">
    <property type="entry name" value="Rhodopsin 7-helix transmembrane proteins"/>
    <property type="match status" value="1"/>
</dbReference>
<feature type="transmembrane region" description="Helical" evidence="5">
    <location>
        <begin position="237"/>
        <end position="262"/>
    </location>
</feature>
<reference evidence="7 8" key="1">
    <citation type="submission" date="2018-11" db="EMBL/GenBank/DDBJ databases">
        <authorList>
            <consortium name="Pathogen Informatics"/>
        </authorList>
    </citation>
    <scope>NUCLEOTIDE SEQUENCE [LARGE SCALE GENOMIC DNA]</scope>
</reference>
<evidence type="ECO:0000313" key="8">
    <source>
        <dbReference type="Proteomes" id="UP000050761"/>
    </source>
</evidence>
<dbReference type="Pfam" id="PF10326">
    <property type="entry name" value="7TM_GPCR_Str"/>
    <property type="match status" value="1"/>
</dbReference>
<dbReference type="InterPro" id="IPR017452">
    <property type="entry name" value="GPCR_Rhodpsn_7TM"/>
</dbReference>
<keyword evidence="3 5" id="KW-1133">Transmembrane helix</keyword>
<dbReference type="Proteomes" id="UP000050761">
    <property type="component" value="Unassembled WGS sequence"/>
</dbReference>
<feature type="transmembrane region" description="Helical" evidence="5">
    <location>
        <begin position="41"/>
        <end position="65"/>
    </location>
</feature>
<dbReference type="WBParaSite" id="HPBE_0001493401-mRNA-1">
    <property type="protein sequence ID" value="HPBE_0001493401-mRNA-1"/>
    <property type="gene ID" value="HPBE_0001493401"/>
</dbReference>
<feature type="domain" description="G-protein coupled receptors family 1 profile" evidence="6">
    <location>
        <begin position="20"/>
        <end position="291"/>
    </location>
</feature>
<evidence type="ECO:0000256" key="4">
    <source>
        <dbReference type="ARBA" id="ARBA00023136"/>
    </source>
</evidence>
<dbReference type="InterPro" id="IPR019428">
    <property type="entry name" value="7TM_GPCR_serpentine_rcpt_Str"/>
</dbReference>
<dbReference type="PANTHER" id="PTHR46178:SF9">
    <property type="entry name" value="SEVEN TM RECEPTOR"/>
    <property type="match status" value="1"/>
</dbReference>
<dbReference type="AlphaFoldDB" id="A0A3P7ZLJ2"/>
<dbReference type="OrthoDB" id="5829307at2759"/>
<feature type="transmembrane region" description="Helical" evidence="5">
    <location>
        <begin position="274"/>
        <end position="295"/>
    </location>
</feature>
<dbReference type="PANTHER" id="PTHR46178">
    <property type="entry name" value="SEVEN TM RECEPTOR"/>
    <property type="match status" value="1"/>
</dbReference>
<accession>A0A3P7ZLJ2</accession>
<evidence type="ECO:0000256" key="3">
    <source>
        <dbReference type="ARBA" id="ARBA00022989"/>
    </source>
</evidence>
<keyword evidence="4 5" id="KW-0472">Membrane</keyword>
<evidence type="ECO:0000256" key="5">
    <source>
        <dbReference type="SAM" id="Phobius"/>
    </source>
</evidence>
<comment type="subcellular location">
    <subcellularLocation>
        <location evidence="1">Membrane</location>
    </subcellularLocation>
</comment>
<evidence type="ECO:0000256" key="1">
    <source>
        <dbReference type="ARBA" id="ARBA00004370"/>
    </source>
</evidence>
<gene>
    <name evidence="7" type="ORF">HPBE_LOCUS14935</name>
</gene>
<name>A0A3P7ZLJ2_HELPZ</name>
<dbReference type="EMBL" id="UZAH01028609">
    <property type="protein sequence ID" value="VDP01272.1"/>
    <property type="molecule type" value="Genomic_DNA"/>
</dbReference>
<reference evidence="9" key="2">
    <citation type="submission" date="2019-09" db="UniProtKB">
        <authorList>
            <consortium name="WormBaseParasite"/>
        </authorList>
    </citation>
    <scope>IDENTIFICATION</scope>
</reference>
<feature type="transmembrane region" description="Helical" evidence="5">
    <location>
        <begin position="128"/>
        <end position="152"/>
    </location>
</feature>
<sequence>MSSTVLDWPCQIISSLSILFNLYLIYVYFRCPLRMVKSYKYFFLLTGIQNIVYSSCLFLLVPILFAENYSYMFVSTGPLRRQPGGQVLLVFFSLIFITSLLLVANSFIYRYLQVCKPHFFQRYLKPKYVYFVIVLNAVVVGNWAFIVCVALWPSKGFIADIGGMIAQTTGVKSLECAQVGFSLKYSVTPLNLFLIVELVILMSLVATVMVQSGLSINRTLKRGAFSKSLRKLHQQMFALLLLQTACPFTFLHSPTFVAYVFLLAGLTAPVAVSYTITMLLTLFPFFAPIVIVLFLKDYRIYTFSGLQICRRKEATPAPSIFISGMRTNQVSELSGS</sequence>
<evidence type="ECO:0000313" key="9">
    <source>
        <dbReference type="WBParaSite" id="HPBE_0001493401-mRNA-1"/>
    </source>
</evidence>
<keyword evidence="2 5" id="KW-0812">Transmembrane</keyword>
<feature type="transmembrane region" description="Helical" evidence="5">
    <location>
        <begin position="85"/>
        <end position="108"/>
    </location>
</feature>
<feature type="transmembrane region" description="Helical" evidence="5">
    <location>
        <begin position="192"/>
        <end position="216"/>
    </location>
</feature>
<keyword evidence="8" id="KW-1185">Reference proteome</keyword>
<organism evidence="7">
    <name type="scientific">Heligmosomoides polygyrus</name>
    <name type="common">Parasitic roundworm</name>
    <dbReference type="NCBI Taxonomy" id="6339"/>
    <lineage>
        <taxon>Eukaryota</taxon>
        <taxon>Metazoa</taxon>
        <taxon>Ecdysozoa</taxon>
        <taxon>Nematoda</taxon>
        <taxon>Chromadorea</taxon>
        <taxon>Rhabditida</taxon>
        <taxon>Rhabditina</taxon>
        <taxon>Rhabditomorpha</taxon>
        <taxon>Strongyloidea</taxon>
        <taxon>Heligmosomidae</taxon>
        <taxon>Heligmosomoides</taxon>
    </lineage>
</organism>
<dbReference type="GO" id="GO:0016020">
    <property type="term" value="C:membrane"/>
    <property type="evidence" value="ECO:0007669"/>
    <property type="project" value="UniProtKB-SubCell"/>
</dbReference>
<dbReference type="SUPFAM" id="SSF81321">
    <property type="entry name" value="Family A G protein-coupled receptor-like"/>
    <property type="match status" value="1"/>
</dbReference>
<dbReference type="PROSITE" id="PS50262">
    <property type="entry name" value="G_PROTEIN_RECEP_F1_2"/>
    <property type="match status" value="1"/>
</dbReference>
<feature type="transmembrane region" description="Helical" evidence="5">
    <location>
        <begin position="12"/>
        <end position="29"/>
    </location>
</feature>